<sequence>MRADGAFRGCPVPGCGRPPQARDGRGVSLVYCRHHCQAANRHGCHWKKTYSAADLKPYRAAARRFIRANPHDIWIVHALFALEETLRHAGPVHRVVDTYRMAPADKARAALARMRRWEVPPEKLLVNYLAVCCAIEEDPIRAGSETENYRRVQAAKACARMAASNREDYLPARHKRYARSTGLALVHLGRMLEAACEHVHGYHLPAILALAHEAATSRRDRDAATR</sequence>
<comment type="caution">
    <text evidence="1">The sequence shown here is derived from an EMBL/GenBank/DDBJ whole genome shotgun (WGS) entry which is preliminary data.</text>
</comment>
<evidence type="ECO:0000313" key="1">
    <source>
        <dbReference type="EMBL" id="GJE27225.1"/>
    </source>
</evidence>
<name>A0ABQ4T6C0_METOR</name>
<keyword evidence="2" id="KW-1185">Reference proteome</keyword>
<accession>A0ABQ4T6C0</accession>
<reference evidence="1" key="2">
    <citation type="submission" date="2021-08" db="EMBL/GenBank/DDBJ databases">
        <authorList>
            <person name="Tani A."/>
            <person name="Ola A."/>
            <person name="Ogura Y."/>
            <person name="Katsura K."/>
            <person name="Hayashi T."/>
        </authorList>
    </citation>
    <scope>NUCLEOTIDE SEQUENCE</scope>
    <source>
        <strain evidence="1">NBRC 15689</strain>
    </source>
</reference>
<evidence type="ECO:0000313" key="2">
    <source>
        <dbReference type="Proteomes" id="UP001055156"/>
    </source>
</evidence>
<dbReference type="Proteomes" id="UP001055156">
    <property type="component" value="Unassembled WGS sequence"/>
</dbReference>
<proteinExistence type="predicted"/>
<organism evidence="1 2">
    <name type="scientific">Methylobacterium organophilum</name>
    <dbReference type="NCBI Taxonomy" id="410"/>
    <lineage>
        <taxon>Bacteria</taxon>
        <taxon>Pseudomonadati</taxon>
        <taxon>Pseudomonadota</taxon>
        <taxon>Alphaproteobacteria</taxon>
        <taxon>Hyphomicrobiales</taxon>
        <taxon>Methylobacteriaceae</taxon>
        <taxon>Methylobacterium</taxon>
    </lineage>
</organism>
<gene>
    <name evidence="1" type="ORF">LKMONMHP_2082</name>
</gene>
<reference evidence="1" key="1">
    <citation type="journal article" date="2021" name="Front. Microbiol.">
        <title>Comprehensive Comparative Genomics and Phenotyping of Methylobacterium Species.</title>
        <authorList>
            <person name="Alessa O."/>
            <person name="Ogura Y."/>
            <person name="Fujitani Y."/>
            <person name="Takami H."/>
            <person name="Hayashi T."/>
            <person name="Sahin N."/>
            <person name="Tani A."/>
        </authorList>
    </citation>
    <scope>NUCLEOTIDE SEQUENCE</scope>
    <source>
        <strain evidence="1">NBRC 15689</strain>
    </source>
</reference>
<dbReference type="EMBL" id="BPQV01000005">
    <property type="protein sequence ID" value="GJE27225.1"/>
    <property type="molecule type" value="Genomic_DNA"/>
</dbReference>
<protein>
    <submittedName>
        <fullName evidence="1">Uncharacterized protein</fullName>
    </submittedName>
</protein>